<dbReference type="GO" id="GO:0016747">
    <property type="term" value="F:acyltransferase activity, transferring groups other than amino-acyl groups"/>
    <property type="evidence" value="ECO:0007669"/>
    <property type="project" value="InterPro"/>
</dbReference>
<keyword evidence="2" id="KW-0808">Transferase</keyword>
<dbReference type="AlphaFoldDB" id="A0A6A6E8Y7"/>
<accession>A0A6A6E8Y7</accession>
<keyword evidence="3" id="KW-1185">Reference proteome</keyword>
<dbReference type="PROSITE" id="PS51186">
    <property type="entry name" value="GNAT"/>
    <property type="match status" value="1"/>
</dbReference>
<dbReference type="PANTHER" id="PTHR42791:SF5">
    <property type="entry name" value="HYPOTHETICAL ACETYLTRANSFERASE (EUROFUNG)"/>
    <property type="match status" value="1"/>
</dbReference>
<protein>
    <submittedName>
        <fullName evidence="2">Putative GNAT family acetyltransferase</fullName>
    </submittedName>
</protein>
<sequence>MIELSEVKSDDDLDILTPLLWYSYSHPAIPFLPLLFPAPDDSPEGKDRAIQTSRQLFRKMHQADPSSHWLKVTDTETGEVIGGCRWHLHRADPYVSVRGKKFIAPTYPDGAEKDFASLVLGQVLNPRAERYAKPHAHLHICFVHPDHRRKGIGALLVAWGVGKADEMGVEAFIEATPIGKHLYETFGFVVVTTEEANTQIEKPSKRWEELESKFLPYTWHCMWRPVGGIYVEGETKLPWEQPAAIQS</sequence>
<organism evidence="2 3">
    <name type="scientific">Zopfia rhizophila CBS 207.26</name>
    <dbReference type="NCBI Taxonomy" id="1314779"/>
    <lineage>
        <taxon>Eukaryota</taxon>
        <taxon>Fungi</taxon>
        <taxon>Dikarya</taxon>
        <taxon>Ascomycota</taxon>
        <taxon>Pezizomycotina</taxon>
        <taxon>Dothideomycetes</taxon>
        <taxon>Dothideomycetes incertae sedis</taxon>
        <taxon>Zopfiaceae</taxon>
        <taxon>Zopfia</taxon>
    </lineage>
</organism>
<reference evidence="2" key="1">
    <citation type="journal article" date="2020" name="Stud. Mycol.">
        <title>101 Dothideomycetes genomes: a test case for predicting lifestyles and emergence of pathogens.</title>
        <authorList>
            <person name="Haridas S."/>
            <person name="Albert R."/>
            <person name="Binder M."/>
            <person name="Bloem J."/>
            <person name="Labutti K."/>
            <person name="Salamov A."/>
            <person name="Andreopoulos B."/>
            <person name="Baker S."/>
            <person name="Barry K."/>
            <person name="Bills G."/>
            <person name="Bluhm B."/>
            <person name="Cannon C."/>
            <person name="Castanera R."/>
            <person name="Culley D."/>
            <person name="Daum C."/>
            <person name="Ezra D."/>
            <person name="Gonzalez J."/>
            <person name="Henrissat B."/>
            <person name="Kuo A."/>
            <person name="Liang C."/>
            <person name="Lipzen A."/>
            <person name="Lutzoni F."/>
            <person name="Magnuson J."/>
            <person name="Mondo S."/>
            <person name="Nolan M."/>
            <person name="Ohm R."/>
            <person name="Pangilinan J."/>
            <person name="Park H.-J."/>
            <person name="Ramirez L."/>
            <person name="Alfaro M."/>
            <person name="Sun H."/>
            <person name="Tritt A."/>
            <person name="Yoshinaga Y."/>
            <person name="Zwiers L.-H."/>
            <person name="Turgeon B."/>
            <person name="Goodwin S."/>
            <person name="Spatafora J."/>
            <person name="Crous P."/>
            <person name="Grigoriev I."/>
        </authorList>
    </citation>
    <scope>NUCLEOTIDE SEQUENCE</scope>
    <source>
        <strain evidence="2">CBS 207.26</strain>
    </source>
</reference>
<dbReference type="InterPro" id="IPR052523">
    <property type="entry name" value="Trichothecene_AcTrans"/>
</dbReference>
<dbReference type="SUPFAM" id="SSF55729">
    <property type="entry name" value="Acyl-CoA N-acyltransferases (Nat)"/>
    <property type="match status" value="1"/>
</dbReference>
<dbReference type="Proteomes" id="UP000800200">
    <property type="component" value="Unassembled WGS sequence"/>
</dbReference>
<dbReference type="OrthoDB" id="4738875at2759"/>
<feature type="domain" description="N-acetyltransferase" evidence="1">
    <location>
        <begin position="70"/>
        <end position="216"/>
    </location>
</feature>
<dbReference type="Pfam" id="PF00583">
    <property type="entry name" value="Acetyltransf_1"/>
    <property type="match status" value="1"/>
</dbReference>
<evidence type="ECO:0000259" key="1">
    <source>
        <dbReference type="PROSITE" id="PS51186"/>
    </source>
</evidence>
<dbReference type="Gene3D" id="3.40.630.30">
    <property type="match status" value="1"/>
</dbReference>
<dbReference type="PANTHER" id="PTHR42791">
    <property type="entry name" value="GNAT FAMILY ACETYLTRANSFERASE"/>
    <property type="match status" value="1"/>
</dbReference>
<dbReference type="InterPro" id="IPR016181">
    <property type="entry name" value="Acyl_CoA_acyltransferase"/>
</dbReference>
<dbReference type="EMBL" id="ML994624">
    <property type="protein sequence ID" value="KAF2188341.1"/>
    <property type="molecule type" value="Genomic_DNA"/>
</dbReference>
<evidence type="ECO:0000313" key="3">
    <source>
        <dbReference type="Proteomes" id="UP000800200"/>
    </source>
</evidence>
<proteinExistence type="predicted"/>
<dbReference type="InterPro" id="IPR000182">
    <property type="entry name" value="GNAT_dom"/>
</dbReference>
<name>A0A6A6E8Y7_9PEZI</name>
<gene>
    <name evidence="2" type="ORF">K469DRAFT_566924</name>
</gene>
<dbReference type="CDD" id="cd04301">
    <property type="entry name" value="NAT_SF"/>
    <property type="match status" value="1"/>
</dbReference>
<evidence type="ECO:0000313" key="2">
    <source>
        <dbReference type="EMBL" id="KAF2188341.1"/>
    </source>
</evidence>